<dbReference type="Proteomes" id="UP001172055">
    <property type="component" value="Unassembled WGS sequence"/>
</dbReference>
<keyword evidence="2" id="KW-1185">Reference proteome</keyword>
<dbReference type="EMBL" id="JAUJWV010000001">
    <property type="protein sequence ID" value="MDN7240957.1"/>
    <property type="molecule type" value="Genomic_DNA"/>
</dbReference>
<proteinExistence type="predicted"/>
<name>A0ABT8MZ97_9BACL</name>
<organism evidence="1 2">
    <name type="scientific">Planococcus shixiaomingii</name>
    <dbReference type="NCBI Taxonomy" id="3058393"/>
    <lineage>
        <taxon>Bacteria</taxon>
        <taxon>Bacillati</taxon>
        <taxon>Bacillota</taxon>
        <taxon>Bacilli</taxon>
        <taxon>Bacillales</taxon>
        <taxon>Caryophanaceae</taxon>
        <taxon>Planococcus</taxon>
    </lineage>
</organism>
<evidence type="ECO:0000313" key="1">
    <source>
        <dbReference type="EMBL" id="MDN7240957.1"/>
    </source>
</evidence>
<reference evidence="1 2" key="1">
    <citation type="submission" date="2023-06" db="EMBL/GenBank/DDBJ databases">
        <title>Novel species in genus Planococcus.</title>
        <authorList>
            <person name="Ning S."/>
        </authorList>
    </citation>
    <scope>NUCLEOTIDE SEQUENCE [LARGE SCALE GENOMIC DNA]</scope>
    <source>
        <strain evidence="1 2">N028</strain>
    </source>
</reference>
<sequence length="202" mass="23277">MIEISTYIGRKDLNSYEETKESVDAFFIPVTSEEALDVINSISSRNMDRYLYGAIIIEVDQRKLTTFSDWDDLDLLWTGLLTMVLEYMQNGEYGATQLSMNGSEWSIKKVRAKPKNLILFHSRRPNAFLDEKSNTSDPIENRATLGEMEFLRKVVSSAGDFLSLREKDTRTQKLVSFKGMYMELKQLVSEKLTCSKHFLRGD</sequence>
<accession>A0ABT8MZ97</accession>
<protein>
    <submittedName>
        <fullName evidence="1">Uncharacterized protein</fullName>
    </submittedName>
</protein>
<evidence type="ECO:0000313" key="2">
    <source>
        <dbReference type="Proteomes" id="UP001172055"/>
    </source>
</evidence>
<comment type="caution">
    <text evidence="1">The sequence shown here is derived from an EMBL/GenBank/DDBJ whole genome shotgun (WGS) entry which is preliminary data.</text>
</comment>
<gene>
    <name evidence="1" type="ORF">QWY14_04105</name>
</gene>
<dbReference type="RefSeq" id="WP_301722852.1">
    <property type="nucleotide sequence ID" value="NZ_JAUJWV010000001.1"/>
</dbReference>